<feature type="region of interest" description="Disordered" evidence="1">
    <location>
        <begin position="1"/>
        <end position="31"/>
    </location>
</feature>
<proteinExistence type="predicted"/>
<name>K1QSG9_MAGGI</name>
<gene>
    <name evidence="2" type="ORF">CGI_10004184</name>
</gene>
<evidence type="ECO:0000313" key="2">
    <source>
        <dbReference type="EMBL" id="EKC34129.1"/>
    </source>
</evidence>
<feature type="compositionally biased region" description="Acidic residues" evidence="1">
    <location>
        <begin position="19"/>
        <end position="31"/>
    </location>
</feature>
<protein>
    <submittedName>
        <fullName evidence="2">Uncharacterized protein</fullName>
    </submittedName>
</protein>
<sequence>MEEGADRSTFEEAASDFQEVIDDNTPTEEDGDWAEYQAMGEEIDTDQMVENMSQREIEEIEGARADKVSAVYKICEDYGKAKEELTGLWLNCETYSKMVNRLGGTKRKRKEEKLEEERSKKKN</sequence>
<dbReference type="InParanoid" id="K1QSG9"/>
<organism evidence="2">
    <name type="scientific">Magallana gigas</name>
    <name type="common">Pacific oyster</name>
    <name type="synonym">Crassostrea gigas</name>
    <dbReference type="NCBI Taxonomy" id="29159"/>
    <lineage>
        <taxon>Eukaryota</taxon>
        <taxon>Metazoa</taxon>
        <taxon>Spiralia</taxon>
        <taxon>Lophotrochozoa</taxon>
        <taxon>Mollusca</taxon>
        <taxon>Bivalvia</taxon>
        <taxon>Autobranchia</taxon>
        <taxon>Pteriomorphia</taxon>
        <taxon>Ostreida</taxon>
        <taxon>Ostreoidea</taxon>
        <taxon>Ostreidae</taxon>
        <taxon>Magallana</taxon>
    </lineage>
</organism>
<dbReference type="HOGENOM" id="CLU_2017430_0_0_1"/>
<feature type="compositionally biased region" description="Basic and acidic residues" evidence="1">
    <location>
        <begin position="1"/>
        <end position="10"/>
    </location>
</feature>
<accession>K1QSG9</accession>
<dbReference type="EMBL" id="JH817021">
    <property type="protein sequence ID" value="EKC34129.1"/>
    <property type="molecule type" value="Genomic_DNA"/>
</dbReference>
<evidence type="ECO:0000256" key="1">
    <source>
        <dbReference type="SAM" id="MobiDB-lite"/>
    </source>
</evidence>
<dbReference type="AlphaFoldDB" id="K1QSG9"/>
<reference evidence="2" key="1">
    <citation type="journal article" date="2012" name="Nature">
        <title>The oyster genome reveals stress adaptation and complexity of shell formation.</title>
        <authorList>
            <person name="Zhang G."/>
            <person name="Fang X."/>
            <person name="Guo X."/>
            <person name="Li L."/>
            <person name="Luo R."/>
            <person name="Xu F."/>
            <person name="Yang P."/>
            <person name="Zhang L."/>
            <person name="Wang X."/>
            <person name="Qi H."/>
            <person name="Xiong Z."/>
            <person name="Que H."/>
            <person name="Xie Y."/>
            <person name="Holland P.W."/>
            <person name="Paps J."/>
            <person name="Zhu Y."/>
            <person name="Wu F."/>
            <person name="Chen Y."/>
            <person name="Wang J."/>
            <person name="Peng C."/>
            <person name="Meng J."/>
            <person name="Yang L."/>
            <person name="Liu J."/>
            <person name="Wen B."/>
            <person name="Zhang N."/>
            <person name="Huang Z."/>
            <person name="Zhu Q."/>
            <person name="Feng Y."/>
            <person name="Mount A."/>
            <person name="Hedgecock D."/>
            <person name="Xu Z."/>
            <person name="Liu Y."/>
            <person name="Domazet-Loso T."/>
            <person name="Du Y."/>
            <person name="Sun X."/>
            <person name="Zhang S."/>
            <person name="Liu B."/>
            <person name="Cheng P."/>
            <person name="Jiang X."/>
            <person name="Li J."/>
            <person name="Fan D."/>
            <person name="Wang W."/>
            <person name="Fu W."/>
            <person name="Wang T."/>
            <person name="Wang B."/>
            <person name="Zhang J."/>
            <person name="Peng Z."/>
            <person name="Li Y."/>
            <person name="Li N."/>
            <person name="Wang J."/>
            <person name="Chen M."/>
            <person name="He Y."/>
            <person name="Tan F."/>
            <person name="Song X."/>
            <person name="Zheng Q."/>
            <person name="Huang R."/>
            <person name="Yang H."/>
            <person name="Du X."/>
            <person name="Chen L."/>
            <person name="Yang M."/>
            <person name="Gaffney P.M."/>
            <person name="Wang S."/>
            <person name="Luo L."/>
            <person name="She Z."/>
            <person name="Ming Y."/>
            <person name="Huang W."/>
            <person name="Zhang S."/>
            <person name="Huang B."/>
            <person name="Zhang Y."/>
            <person name="Qu T."/>
            <person name="Ni P."/>
            <person name="Miao G."/>
            <person name="Wang J."/>
            <person name="Wang Q."/>
            <person name="Steinberg C.E."/>
            <person name="Wang H."/>
            <person name="Li N."/>
            <person name="Qian L."/>
            <person name="Zhang G."/>
            <person name="Li Y."/>
            <person name="Yang H."/>
            <person name="Liu X."/>
            <person name="Wang J."/>
            <person name="Yin Y."/>
            <person name="Wang J."/>
        </authorList>
    </citation>
    <scope>NUCLEOTIDE SEQUENCE [LARGE SCALE GENOMIC DNA]</scope>
    <source>
        <strain evidence="2">05x7-T-G4-1.051#20</strain>
    </source>
</reference>